<dbReference type="PROSITE" id="PS50405">
    <property type="entry name" value="GST_CTER"/>
    <property type="match status" value="1"/>
</dbReference>
<evidence type="ECO:0000313" key="4">
    <source>
        <dbReference type="Proteomes" id="UP000001449"/>
    </source>
</evidence>
<dbReference type="InterPro" id="IPR036282">
    <property type="entry name" value="Glutathione-S-Trfase_C_sf"/>
</dbReference>
<dbReference type="PANTHER" id="PTHR43968">
    <property type="match status" value="1"/>
</dbReference>
<sequence>MDLSPLLAETDDSTIDNDEFHDAFQTPSKLNSTIASFDPPRLSYESPLHLSPHHSSQAPHPSPSFYGKASLLSTGMLFGSTQQRGIVDSIPHPDKPCLLFSDFCPVGQAAYIALMEKEVNESNCCEEGDGEGGTTMMEPAVELPTNPRLFTVVHVCEALTKHDDNGVRLLKKISGKGVVNTIPVLLHQGNILRESVSGGVNGIGNNKARGDGDGCSWSPLSGLLLLLPGYIDEAIGSSRNVLKPRDAVGVYNMNLFILRHSKLSSLFHQLLTSQSPTHRIKLSRKLLNLLKLIDSDLQQFEGGPYLCGDQFTLADIAIFPIIERIVVVLSSYRNFWIPPSLKYLIYWYDAVSDRPSVRVATSDRTPISMSTYCYEQSSRNKYLVEVYECYARHEEKFFQELNDERGSAGVNVYREVVGEELRDRKMFVSALCIEEKNKAIRLRDIVAYGIGNFARKSYSAPMLQFACLLLEEVDSLNFGEEKGQHCNAWLLNLNQWLFIVFSKKAFIM</sequence>
<feature type="region of interest" description="Disordered" evidence="1">
    <location>
        <begin position="45"/>
        <end position="65"/>
    </location>
</feature>
<dbReference type="InterPro" id="IPR050983">
    <property type="entry name" value="GST_Omega/HSP26"/>
</dbReference>
<dbReference type="SUPFAM" id="SSF47616">
    <property type="entry name" value="GST C-terminal domain-like"/>
    <property type="match status" value="1"/>
</dbReference>
<dbReference type="GeneID" id="7446386"/>
<feature type="compositionally biased region" description="Low complexity" evidence="1">
    <location>
        <begin position="45"/>
        <end position="59"/>
    </location>
</feature>
<dbReference type="PANTHER" id="PTHR43968:SF6">
    <property type="entry name" value="GLUTATHIONE S-TRANSFERASE OMEGA"/>
    <property type="match status" value="1"/>
</dbReference>
<feature type="domain" description="GST C-terminal" evidence="2">
    <location>
        <begin position="239"/>
        <end position="384"/>
    </location>
</feature>
<accession>B8C4U9</accession>
<evidence type="ECO:0000259" key="2">
    <source>
        <dbReference type="PROSITE" id="PS50405"/>
    </source>
</evidence>
<name>B8C4U9_THAPS</name>
<evidence type="ECO:0000256" key="1">
    <source>
        <dbReference type="SAM" id="MobiDB-lite"/>
    </source>
</evidence>
<organism evidence="3 4">
    <name type="scientific">Thalassiosira pseudonana</name>
    <name type="common">Marine diatom</name>
    <name type="synonym">Cyclotella nana</name>
    <dbReference type="NCBI Taxonomy" id="35128"/>
    <lineage>
        <taxon>Eukaryota</taxon>
        <taxon>Sar</taxon>
        <taxon>Stramenopiles</taxon>
        <taxon>Ochrophyta</taxon>
        <taxon>Bacillariophyta</taxon>
        <taxon>Coscinodiscophyceae</taxon>
        <taxon>Thalassiosirophycidae</taxon>
        <taxon>Thalassiosirales</taxon>
        <taxon>Thalassiosiraceae</taxon>
        <taxon>Thalassiosira</taxon>
    </lineage>
</organism>
<protein>
    <recommendedName>
        <fullName evidence="2">GST C-terminal domain-containing protein</fullName>
    </recommendedName>
</protein>
<dbReference type="RefSeq" id="XP_002291283.1">
    <property type="nucleotide sequence ID" value="XM_002291247.1"/>
</dbReference>
<dbReference type="AlphaFoldDB" id="B8C4U9"/>
<dbReference type="EMBL" id="CM000643">
    <property type="protein sequence ID" value="EED91390.1"/>
    <property type="molecule type" value="Genomic_DNA"/>
</dbReference>
<evidence type="ECO:0000313" key="3">
    <source>
        <dbReference type="EMBL" id="EED91390.1"/>
    </source>
</evidence>
<dbReference type="HOGENOM" id="CLU_536963_0_0_1"/>
<dbReference type="GO" id="GO:0005737">
    <property type="term" value="C:cytoplasm"/>
    <property type="evidence" value="ECO:0000318"/>
    <property type="project" value="GO_Central"/>
</dbReference>
<dbReference type="Pfam" id="PF13410">
    <property type="entry name" value="GST_C_2"/>
    <property type="match status" value="1"/>
</dbReference>
<reference evidence="3 4" key="2">
    <citation type="journal article" date="2008" name="Nature">
        <title>The Phaeodactylum genome reveals the evolutionary history of diatom genomes.</title>
        <authorList>
            <person name="Bowler C."/>
            <person name="Allen A.E."/>
            <person name="Badger J.H."/>
            <person name="Grimwood J."/>
            <person name="Jabbari K."/>
            <person name="Kuo A."/>
            <person name="Maheswari U."/>
            <person name="Martens C."/>
            <person name="Maumus F."/>
            <person name="Otillar R.P."/>
            <person name="Rayko E."/>
            <person name="Salamov A."/>
            <person name="Vandepoele K."/>
            <person name="Beszteri B."/>
            <person name="Gruber A."/>
            <person name="Heijde M."/>
            <person name="Katinka M."/>
            <person name="Mock T."/>
            <person name="Valentin K."/>
            <person name="Verret F."/>
            <person name="Berges J.A."/>
            <person name="Brownlee C."/>
            <person name="Cadoret J.P."/>
            <person name="Chiovitti A."/>
            <person name="Choi C.J."/>
            <person name="Coesel S."/>
            <person name="De Martino A."/>
            <person name="Detter J.C."/>
            <person name="Durkin C."/>
            <person name="Falciatore A."/>
            <person name="Fournet J."/>
            <person name="Haruta M."/>
            <person name="Huysman M.J."/>
            <person name="Jenkins B.D."/>
            <person name="Jiroutova K."/>
            <person name="Jorgensen R.E."/>
            <person name="Joubert Y."/>
            <person name="Kaplan A."/>
            <person name="Kroger N."/>
            <person name="Kroth P.G."/>
            <person name="La Roche J."/>
            <person name="Lindquist E."/>
            <person name="Lommer M."/>
            <person name="Martin-Jezequel V."/>
            <person name="Lopez P.J."/>
            <person name="Lucas S."/>
            <person name="Mangogna M."/>
            <person name="McGinnis K."/>
            <person name="Medlin L.K."/>
            <person name="Montsant A."/>
            <person name="Oudot-Le Secq M.P."/>
            <person name="Napoli C."/>
            <person name="Obornik M."/>
            <person name="Parker M.S."/>
            <person name="Petit J.L."/>
            <person name="Porcel B.M."/>
            <person name="Poulsen N."/>
            <person name="Robison M."/>
            <person name="Rychlewski L."/>
            <person name="Rynearson T.A."/>
            <person name="Schmutz J."/>
            <person name="Shapiro H."/>
            <person name="Siaut M."/>
            <person name="Stanley M."/>
            <person name="Sussman M.R."/>
            <person name="Taylor A.R."/>
            <person name="Vardi A."/>
            <person name="von Dassow P."/>
            <person name="Vyverman W."/>
            <person name="Willis A."/>
            <person name="Wyrwicz L.S."/>
            <person name="Rokhsar D.S."/>
            <person name="Weissenbach J."/>
            <person name="Armbrust E.V."/>
            <person name="Green B.R."/>
            <person name="Van de Peer Y."/>
            <person name="Grigoriev I.V."/>
        </authorList>
    </citation>
    <scope>NUCLEOTIDE SEQUENCE [LARGE SCALE GENOMIC DNA]</scope>
    <source>
        <strain evidence="3 4">CCMP1335</strain>
    </source>
</reference>
<dbReference type="PaxDb" id="35128-Thaps5852"/>
<dbReference type="FunFam" id="1.20.1050.10:FF:000192">
    <property type="entry name" value="Uncharacterized protein"/>
    <property type="match status" value="1"/>
</dbReference>
<dbReference type="Proteomes" id="UP000001449">
    <property type="component" value="Chromosome 6"/>
</dbReference>
<dbReference type="InParanoid" id="B8C4U9"/>
<reference evidence="3 4" key="1">
    <citation type="journal article" date="2004" name="Science">
        <title>The genome of the diatom Thalassiosira pseudonana: ecology, evolution, and metabolism.</title>
        <authorList>
            <person name="Armbrust E.V."/>
            <person name="Berges J.A."/>
            <person name="Bowler C."/>
            <person name="Green B.R."/>
            <person name="Martinez D."/>
            <person name="Putnam N.H."/>
            <person name="Zhou S."/>
            <person name="Allen A.E."/>
            <person name="Apt K.E."/>
            <person name="Bechner M."/>
            <person name="Brzezinski M.A."/>
            <person name="Chaal B.K."/>
            <person name="Chiovitti A."/>
            <person name="Davis A.K."/>
            <person name="Demarest M.S."/>
            <person name="Detter J.C."/>
            <person name="Glavina T."/>
            <person name="Goodstein D."/>
            <person name="Hadi M.Z."/>
            <person name="Hellsten U."/>
            <person name="Hildebrand M."/>
            <person name="Jenkins B.D."/>
            <person name="Jurka J."/>
            <person name="Kapitonov V.V."/>
            <person name="Kroger N."/>
            <person name="Lau W.W."/>
            <person name="Lane T.W."/>
            <person name="Larimer F.W."/>
            <person name="Lippmeier J.C."/>
            <person name="Lucas S."/>
            <person name="Medina M."/>
            <person name="Montsant A."/>
            <person name="Obornik M."/>
            <person name="Parker M.S."/>
            <person name="Palenik B."/>
            <person name="Pazour G.J."/>
            <person name="Richardson P.M."/>
            <person name="Rynearson T.A."/>
            <person name="Saito M.A."/>
            <person name="Schwartz D.C."/>
            <person name="Thamatrakoln K."/>
            <person name="Valentin K."/>
            <person name="Vardi A."/>
            <person name="Wilkerson F.P."/>
            <person name="Rokhsar D.S."/>
        </authorList>
    </citation>
    <scope>NUCLEOTIDE SEQUENCE [LARGE SCALE GENOMIC DNA]</scope>
    <source>
        <strain evidence="3 4">CCMP1335</strain>
    </source>
</reference>
<gene>
    <name evidence="3" type="ORF">THAPSDRAFT_5852</name>
</gene>
<dbReference type="InterPro" id="IPR010987">
    <property type="entry name" value="Glutathione-S-Trfase_C-like"/>
</dbReference>
<proteinExistence type="predicted"/>
<keyword evidence="4" id="KW-1185">Reference proteome</keyword>
<dbReference type="KEGG" id="tps:THAPSDRAFT_5852"/>
<dbReference type="Gene3D" id="1.20.1050.10">
    <property type="match status" value="1"/>
</dbReference>